<reference evidence="2 3" key="1">
    <citation type="submission" date="2020-06" db="EMBL/GenBank/DDBJ databases">
        <title>Altererythrobacter sp. HHU K3-1.</title>
        <authorList>
            <person name="Zhang D."/>
            <person name="Xue H."/>
        </authorList>
    </citation>
    <scope>NUCLEOTIDE SEQUENCE [LARGE SCALE GENOMIC DNA]</scope>
    <source>
        <strain evidence="2 3">HHU K3-1</strain>
    </source>
</reference>
<evidence type="ECO:0000256" key="1">
    <source>
        <dbReference type="SAM" id="MobiDB-lite"/>
    </source>
</evidence>
<accession>A0A850GYV4</accession>
<evidence type="ECO:0000313" key="3">
    <source>
        <dbReference type="Proteomes" id="UP000561438"/>
    </source>
</evidence>
<comment type="caution">
    <text evidence="2">The sequence shown here is derived from an EMBL/GenBank/DDBJ whole genome shotgun (WGS) entry which is preliminary data.</text>
</comment>
<name>A0A850GYV4_9SPHN</name>
<sequence>MTTTLTRFNQHRDGYTKRDEHQIGQGHSGADDINLLVQDFNASKRPAKALSFGIYEDGEMNGATWRKSSAIILDYRIDARHLVEEVAHISAAADRLQVGYWLLDCQERYGQRTLAVIIPLHETVSKDRYARLVYVLLEEMKAHGCRRFTAKGTSAMTHQVHLHAASDCAWVDGPALNATQKIKATKHAAQNFERDRFTIGAQAAAVQLEKPPLTACDDGLFEGL</sequence>
<protein>
    <submittedName>
        <fullName evidence="2">Uncharacterized protein</fullName>
    </submittedName>
</protein>
<organism evidence="2 3">
    <name type="scientific">Qipengyuania atrilutea</name>
    <dbReference type="NCBI Taxonomy" id="2744473"/>
    <lineage>
        <taxon>Bacteria</taxon>
        <taxon>Pseudomonadati</taxon>
        <taxon>Pseudomonadota</taxon>
        <taxon>Alphaproteobacteria</taxon>
        <taxon>Sphingomonadales</taxon>
        <taxon>Erythrobacteraceae</taxon>
        <taxon>Qipengyuania</taxon>
    </lineage>
</organism>
<dbReference type="Proteomes" id="UP000561438">
    <property type="component" value="Unassembled WGS sequence"/>
</dbReference>
<feature type="compositionally biased region" description="Basic and acidic residues" evidence="1">
    <location>
        <begin position="10"/>
        <end position="22"/>
    </location>
</feature>
<feature type="region of interest" description="Disordered" evidence="1">
    <location>
        <begin position="1"/>
        <end position="27"/>
    </location>
</feature>
<dbReference type="RefSeq" id="WP_176267129.1">
    <property type="nucleotide sequence ID" value="NZ_JABWGV010000002.1"/>
</dbReference>
<keyword evidence="3" id="KW-1185">Reference proteome</keyword>
<proteinExistence type="predicted"/>
<dbReference type="AlphaFoldDB" id="A0A850GYV4"/>
<gene>
    <name evidence="2" type="ORF">HUV48_07340</name>
</gene>
<evidence type="ECO:0000313" key="2">
    <source>
        <dbReference type="EMBL" id="NVD44834.1"/>
    </source>
</evidence>
<dbReference type="EMBL" id="JABWGV010000002">
    <property type="protein sequence ID" value="NVD44834.1"/>
    <property type="molecule type" value="Genomic_DNA"/>
</dbReference>